<keyword evidence="1 6" id="KW-0436">Ligase</keyword>
<feature type="domain" description="Anticodon-binding" evidence="5">
    <location>
        <begin position="1"/>
        <end position="38"/>
    </location>
</feature>
<dbReference type="GO" id="GO:0006418">
    <property type="term" value="P:tRNA aminoacylation for protein translation"/>
    <property type="evidence" value="ECO:0007669"/>
    <property type="project" value="UniProtKB-ARBA"/>
</dbReference>
<accession>R9PT37</accession>
<keyword evidence="2" id="KW-0067">ATP-binding</keyword>
<dbReference type="EMBL" id="BARX01000010">
    <property type="protein sequence ID" value="GAD01741.1"/>
    <property type="molecule type" value="Genomic_DNA"/>
</dbReference>
<dbReference type="EC" id="6.1.1.3" evidence="6"/>
<evidence type="ECO:0000259" key="5">
    <source>
        <dbReference type="Pfam" id="PF03129"/>
    </source>
</evidence>
<dbReference type="Gene3D" id="3.40.50.800">
    <property type="entry name" value="Anticodon-binding domain"/>
    <property type="match status" value="1"/>
</dbReference>
<gene>
    <name evidence="6" type="ORF">AALB_1821</name>
</gene>
<evidence type="ECO:0000313" key="6">
    <source>
        <dbReference type="EMBL" id="GAD01741.1"/>
    </source>
</evidence>
<keyword evidence="7" id="KW-1185">Reference proteome</keyword>
<evidence type="ECO:0000256" key="4">
    <source>
        <dbReference type="ARBA" id="ARBA00023146"/>
    </source>
</evidence>
<dbReference type="Pfam" id="PF03129">
    <property type="entry name" value="HGTP_anticodon"/>
    <property type="match status" value="1"/>
</dbReference>
<evidence type="ECO:0000313" key="7">
    <source>
        <dbReference type="Proteomes" id="UP000014461"/>
    </source>
</evidence>
<evidence type="ECO:0000256" key="1">
    <source>
        <dbReference type="ARBA" id="ARBA00022598"/>
    </source>
</evidence>
<protein>
    <submittedName>
        <fullName evidence="6">Threonyl-tRNA synthetase</fullName>
        <ecNumber evidence="6">6.1.1.3</ecNumber>
    </submittedName>
</protein>
<dbReference type="Proteomes" id="UP000014461">
    <property type="component" value="Unassembled WGS sequence"/>
</dbReference>
<proteinExistence type="predicted"/>
<dbReference type="STRING" id="1331007.AALB_1821"/>
<dbReference type="AlphaFoldDB" id="R9PT37"/>
<dbReference type="GO" id="GO:0004829">
    <property type="term" value="F:threonine-tRNA ligase activity"/>
    <property type="evidence" value="ECO:0007669"/>
    <property type="project" value="UniProtKB-EC"/>
</dbReference>
<comment type="caution">
    <text evidence="6">The sequence shown here is derived from an EMBL/GenBank/DDBJ whole genome shotgun (WGS) entry which is preliminary data.</text>
</comment>
<keyword evidence="2" id="KW-0547">Nucleotide-binding</keyword>
<keyword evidence="3" id="KW-0648">Protein biosynthesis</keyword>
<keyword evidence="4 6" id="KW-0030">Aminoacyl-tRNA synthetase</keyword>
<dbReference type="SUPFAM" id="SSF52954">
    <property type="entry name" value="Class II aaRS ABD-related"/>
    <property type="match status" value="1"/>
</dbReference>
<evidence type="ECO:0000256" key="3">
    <source>
        <dbReference type="ARBA" id="ARBA00022917"/>
    </source>
</evidence>
<dbReference type="InterPro" id="IPR004154">
    <property type="entry name" value="Anticodon-bd"/>
</dbReference>
<evidence type="ECO:0000256" key="2">
    <source>
        <dbReference type="ARBA" id="ARBA00022840"/>
    </source>
</evidence>
<dbReference type="GO" id="GO:0005524">
    <property type="term" value="F:ATP binding"/>
    <property type="evidence" value="ECO:0007669"/>
    <property type="project" value="UniProtKB-KW"/>
</dbReference>
<dbReference type="InterPro" id="IPR036621">
    <property type="entry name" value="Anticodon-bd_dom_sf"/>
</dbReference>
<organism evidence="6 7">
    <name type="scientific">Agarivorans albus MKT 106</name>
    <dbReference type="NCBI Taxonomy" id="1331007"/>
    <lineage>
        <taxon>Bacteria</taxon>
        <taxon>Pseudomonadati</taxon>
        <taxon>Pseudomonadota</taxon>
        <taxon>Gammaproteobacteria</taxon>
        <taxon>Alteromonadales</taxon>
        <taxon>Alteromonadaceae</taxon>
        <taxon>Agarivorans</taxon>
    </lineage>
</organism>
<sequence length="50" mass="5666">MLVVGDKEVESNEVAVRTRKGDDLGKFAVDKFVEQVKQEITNRDNNCIEV</sequence>
<reference evidence="6" key="1">
    <citation type="journal article" date="2013" name="Genome Announc.">
        <title>Draft Genome Sequence of Agarivorans albus Strain MKT 106T, an Agarolytic Marine Bacterium.</title>
        <authorList>
            <person name="Yasuike M."/>
            <person name="Nakamura Y."/>
            <person name="Kai W."/>
            <person name="Fujiwara A."/>
            <person name="Fukui Y."/>
            <person name="Satomi M."/>
            <person name="Sano M."/>
        </authorList>
    </citation>
    <scope>NUCLEOTIDE SEQUENCE [LARGE SCALE GENOMIC DNA]</scope>
</reference>
<name>R9PT37_AGAAL</name>